<evidence type="ECO:0000313" key="2">
    <source>
        <dbReference type="Proteomes" id="UP000253204"/>
    </source>
</evidence>
<reference evidence="1 2" key="1">
    <citation type="submission" date="2018-07" db="EMBL/GenBank/DDBJ databases">
        <title>Halomonas rutogse sp. nov., isolated from Lake TangqianCo on Tibetan Plateau.</title>
        <authorList>
            <person name="Lu H."/>
            <person name="Xing P."/>
            <person name="Wu Q."/>
        </authorList>
    </citation>
    <scope>NUCLEOTIDE SEQUENCE [LARGE SCALE GENOMIC DNA]</scope>
    <source>
        <strain evidence="1 2">TQ8S</strain>
    </source>
</reference>
<evidence type="ECO:0000313" key="1">
    <source>
        <dbReference type="EMBL" id="RCV93883.1"/>
    </source>
</evidence>
<dbReference type="RefSeq" id="WP_114485211.1">
    <property type="nucleotide sequence ID" value="NZ_CBCSHM010000001.1"/>
</dbReference>
<name>A0A368UDK6_9GAMM</name>
<gene>
    <name evidence="1" type="ORF">DU506_01620</name>
</gene>
<dbReference type="AlphaFoldDB" id="A0A368UDK6"/>
<protein>
    <submittedName>
        <fullName evidence="1">Uncharacterized protein</fullName>
    </submittedName>
</protein>
<dbReference type="Proteomes" id="UP000253204">
    <property type="component" value="Unassembled WGS sequence"/>
</dbReference>
<organism evidence="1 2">
    <name type="scientific">Vreelandella rituensis</name>
    <dbReference type="NCBI Taxonomy" id="2282306"/>
    <lineage>
        <taxon>Bacteria</taxon>
        <taxon>Pseudomonadati</taxon>
        <taxon>Pseudomonadota</taxon>
        <taxon>Gammaproteobacteria</taxon>
        <taxon>Oceanospirillales</taxon>
        <taxon>Halomonadaceae</taxon>
        <taxon>Vreelandella</taxon>
    </lineage>
</organism>
<proteinExistence type="predicted"/>
<keyword evidence="2" id="KW-1185">Reference proteome</keyword>
<sequence length="78" mass="8934">MIVKDYVVMENHENQHGIVSNTTLPKGNLSFVGQYDGNLYIKDESNRVIEFKGLSEPIKTPLFMMDFPAGKLQFRQVD</sequence>
<comment type="caution">
    <text evidence="1">The sequence shown here is derived from an EMBL/GenBank/DDBJ whole genome shotgun (WGS) entry which is preliminary data.</text>
</comment>
<dbReference type="EMBL" id="QPIJ01000001">
    <property type="protein sequence ID" value="RCV93883.1"/>
    <property type="molecule type" value="Genomic_DNA"/>
</dbReference>
<accession>A0A368UDK6</accession>